<sequence>MVQVLTGPRLVRAVRAGSLAVVKQQEAINRINVFPVPDADTGTNLASTLRVAAVAVRLPPFPVGLAARKVADAALEGARGNSGAIMAQFFHGLAEALQNQVRCTSLEFAQAVRRAVEAAQQAMAHPVEGTILSVLKAWAEEVDAGVRDGVRDFGELLARSLTRARQALARTQEQLEVLRKNKVVDAGAQGFVCFLEGVVSFFRDRRAADLRQVGLSESAATPFAAAHAEMETAFRFCSEALLSGERLDRKAVARLIEPLGDSLVVAGGGSRLRVHLHTNEPQRLFALLGTVGTVEKTKIEDMILQQLVHRSPYRVGLVTDSSCDLPESTLASTHVVRVPLHILFGDQSFADGVEITPAQFYQRLAASPIPPKTSQPAVGEYRKVFQRLLERHEGVVCVTLSSGLSGTYQAALAAAKEVDPQRIRVVDSKGLSVTLGLVMEEVVAKAAAGGSLEEVAQAAEQAAAQTKLFAAIPSLDTAAKSGRVSPGLARLSKLLFLRPILTLDEAGKATKAGVRLGFASCLRGLVSKARAFAGDSPVKLMVAHANAIGAAQYVAERLCSAFGVDDIPVVNLSPVLAAHTGPGSVGIAVRRLKPLAGKKEGD</sequence>
<reference evidence="3 4" key="1">
    <citation type="submission" date="2014-04" db="EMBL/GenBank/DDBJ databases">
        <title>The Genome Sequence of Thermoanaerobaculum aquaticum MP-01, The First Cultivated Group 23 Acidobacterium.</title>
        <authorList>
            <person name="Stamps B.W."/>
            <person name="Losey N.A."/>
            <person name="Lawson P.A."/>
            <person name="Stevenson B.S."/>
        </authorList>
    </citation>
    <scope>NUCLEOTIDE SEQUENCE [LARGE SCALE GENOMIC DNA]</scope>
    <source>
        <strain evidence="3 4">MP-01</strain>
    </source>
</reference>
<dbReference type="Gene3D" id="3.30.1180.10">
    <property type="match status" value="1"/>
</dbReference>
<dbReference type="SUPFAM" id="SSF82549">
    <property type="entry name" value="DAK1/DegV-like"/>
    <property type="match status" value="1"/>
</dbReference>
<dbReference type="InterPro" id="IPR003797">
    <property type="entry name" value="DegV"/>
</dbReference>
<dbReference type="Gene3D" id="1.25.40.340">
    <property type="match status" value="1"/>
</dbReference>
<dbReference type="OrthoDB" id="9760324at2"/>
<dbReference type="GO" id="GO:0006071">
    <property type="term" value="P:glycerol metabolic process"/>
    <property type="evidence" value="ECO:0007669"/>
    <property type="project" value="InterPro"/>
</dbReference>
<dbReference type="InterPro" id="IPR050270">
    <property type="entry name" value="DegV_domain_contain"/>
</dbReference>
<dbReference type="InterPro" id="IPR048394">
    <property type="entry name" value="FakA-like_M"/>
</dbReference>
<dbReference type="InterPro" id="IPR036117">
    <property type="entry name" value="DhaL_dom_sf"/>
</dbReference>
<evidence type="ECO:0000256" key="1">
    <source>
        <dbReference type="ARBA" id="ARBA00023121"/>
    </source>
</evidence>
<protein>
    <recommendedName>
        <fullName evidence="2">DhaL domain-containing protein</fullName>
    </recommendedName>
</protein>
<organism evidence="3 4">
    <name type="scientific">Thermoanaerobaculum aquaticum</name>
    <dbReference type="NCBI Taxonomy" id="1312852"/>
    <lineage>
        <taxon>Bacteria</taxon>
        <taxon>Pseudomonadati</taxon>
        <taxon>Acidobacteriota</taxon>
        <taxon>Thermoanaerobaculia</taxon>
        <taxon>Thermoanaerobaculales</taxon>
        <taxon>Thermoanaerobaculaceae</taxon>
        <taxon>Thermoanaerobaculum</taxon>
    </lineage>
</organism>
<gene>
    <name evidence="3" type="ORF">EG19_09795</name>
</gene>
<dbReference type="NCBIfam" id="TIGR00762">
    <property type="entry name" value="DegV"/>
    <property type="match status" value="1"/>
</dbReference>
<name>A0A062Y2Q5_9BACT</name>
<evidence type="ECO:0000313" key="4">
    <source>
        <dbReference type="Proteomes" id="UP000027284"/>
    </source>
</evidence>
<dbReference type="Gene3D" id="3.40.50.10170">
    <property type="match status" value="1"/>
</dbReference>
<dbReference type="RefSeq" id="WP_038046888.1">
    <property type="nucleotide sequence ID" value="NZ_JMFG01000005.1"/>
</dbReference>
<feature type="domain" description="DhaL" evidence="2">
    <location>
        <begin position="8"/>
        <end position="200"/>
    </location>
</feature>
<accession>A0A062Y2Q5</accession>
<dbReference type="PANTHER" id="PTHR33434:SF2">
    <property type="entry name" value="FATTY ACID-BINDING PROTEIN TM_1468"/>
    <property type="match status" value="1"/>
</dbReference>
<evidence type="ECO:0000313" key="3">
    <source>
        <dbReference type="EMBL" id="KDA54706.1"/>
    </source>
</evidence>
<dbReference type="Pfam" id="PF21645">
    <property type="entry name" value="FakA-like_M"/>
    <property type="match status" value="1"/>
</dbReference>
<keyword evidence="4" id="KW-1185">Reference proteome</keyword>
<dbReference type="SUPFAM" id="SSF101473">
    <property type="entry name" value="DhaL-like"/>
    <property type="match status" value="1"/>
</dbReference>
<keyword evidence="1" id="KW-0446">Lipid-binding</keyword>
<dbReference type="InterPro" id="IPR004007">
    <property type="entry name" value="DhaL_dom"/>
</dbReference>
<dbReference type="InterPro" id="IPR043168">
    <property type="entry name" value="DegV_C"/>
</dbReference>
<dbReference type="SMART" id="SM01121">
    <property type="entry name" value="Dak1_2"/>
    <property type="match status" value="1"/>
</dbReference>
<dbReference type="STRING" id="1312852.EG19_09795"/>
<dbReference type="SMART" id="SM01120">
    <property type="entry name" value="Dak2"/>
    <property type="match status" value="1"/>
</dbReference>
<comment type="caution">
    <text evidence="3">The sequence shown here is derived from an EMBL/GenBank/DDBJ whole genome shotgun (WGS) entry which is preliminary data.</text>
</comment>
<evidence type="ECO:0000259" key="2">
    <source>
        <dbReference type="PROSITE" id="PS51480"/>
    </source>
</evidence>
<dbReference type="GO" id="GO:0004371">
    <property type="term" value="F:glycerone kinase activity"/>
    <property type="evidence" value="ECO:0007669"/>
    <property type="project" value="InterPro"/>
</dbReference>
<dbReference type="GO" id="GO:0008289">
    <property type="term" value="F:lipid binding"/>
    <property type="evidence" value="ECO:0007669"/>
    <property type="project" value="UniProtKB-KW"/>
</dbReference>
<dbReference type="AlphaFoldDB" id="A0A062Y2Q5"/>
<dbReference type="PANTHER" id="PTHR33434">
    <property type="entry name" value="DEGV DOMAIN-CONTAINING PROTEIN DR_1986-RELATED"/>
    <property type="match status" value="1"/>
</dbReference>
<dbReference type="Proteomes" id="UP000027284">
    <property type="component" value="Unassembled WGS sequence"/>
</dbReference>
<dbReference type="Pfam" id="PF02734">
    <property type="entry name" value="Dak2"/>
    <property type="match status" value="1"/>
</dbReference>
<proteinExistence type="predicted"/>
<dbReference type="PROSITE" id="PS51482">
    <property type="entry name" value="DEGV"/>
    <property type="match status" value="1"/>
</dbReference>
<dbReference type="Pfam" id="PF02645">
    <property type="entry name" value="DegV"/>
    <property type="match status" value="1"/>
</dbReference>
<dbReference type="PROSITE" id="PS51480">
    <property type="entry name" value="DHAL"/>
    <property type="match status" value="1"/>
</dbReference>
<dbReference type="InterPro" id="IPR033470">
    <property type="entry name" value="FakA-like_C"/>
</dbReference>
<dbReference type="EMBL" id="JMFG01000005">
    <property type="protein sequence ID" value="KDA54706.1"/>
    <property type="molecule type" value="Genomic_DNA"/>
</dbReference>